<dbReference type="InterPro" id="IPR011129">
    <property type="entry name" value="CSD"/>
</dbReference>
<dbReference type="AlphaFoldDB" id="A0A9Y2EQB0"/>
<evidence type="ECO:0000256" key="5">
    <source>
        <dbReference type="ARBA" id="ARBA00023159"/>
    </source>
</evidence>
<keyword evidence="4" id="KW-0238">DNA-binding</keyword>
<protein>
    <submittedName>
        <fullName evidence="8">Cold-shock protein</fullName>
    </submittedName>
</protein>
<accession>A0A9Y2EQB0</accession>
<dbReference type="CDD" id="cd04458">
    <property type="entry name" value="CSP_CDS"/>
    <property type="match status" value="1"/>
</dbReference>
<keyword evidence="6" id="KW-0804">Transcription</keyword>
<evidence type="ECO:0000256" key="1">
    <source>
        <dbReference type="ARBA" id="ARBA00004496"/>
    </source>
</evidence>
<dbReference type="PIRSF" id="PIRSF002599">
    <property type="entry name" value="Cold_shock_A"/>
    <property type="match status" value="1"/>
</dbReference>
<evidence type="ECO:0000313" key="9">
    <source>
        <dbReference type="Proteomes" id="UP001243623"/>
    </source>
</evidence>
<keyword evidence="5" id="KW-0010">Activator</keyword>
<dbReference type="KEGG" id="sgbi:P3F81_07680"/>
<evidence type="ECO:0000259" key="7">
    <source>
        <dbReference type="PROSITE" id="PS51857"/>
    </source>
</evidence>
<evidence type="ECO:0000256" key="2">
    <source>
        <dbReference type="ARBA" id="ARBA00022490"/>
    </source>
</evidence>
<dbReference type="PANTHER" id="PTHR46565:SF10">
    <property type="entry name" value="GLYCINE-RICH PROTEIN 2"/>
    <property type="match status" value="1"/>
</dbReference>
<dbReference type="Proteomes" id="UP001243623">
    <property type="component" value="Chromosome"/>
</dbReference>
<dbReference type="PANTHER" id="PTHR46565">
    <property type="entry name" value="COLD SHOCK DOMAIN PROTEIN 2"/>
    <property type="match status" value="1"/>
</dbReference>
<organism evidence="8 9">
    <name type="scientific">Selenobaculum gibii</name>
    <dbReference type="NCBI Taxonomy" id="3054208"/>
    <lineage>
        <taxon>Bacteria</taxon>
        <taxon>Bacillati</taxon>
        <taxon>Bacillota</taxon>
        <taxon>Negativicutes</taxon>
        <taxon>Selenomonadales</taxon>
        <taxon>Selenomonadaceae</taxon>
        <taxon>Selenobaculum</taxon>
    </lineage>
</organism>
<evidence type="ECO:0000256" key="6">
    <source>
        <dbReference type="ARBA" id="ARBA00023163"/>
    </source>
</evidence>
<name>A0A9Y2EQB0_9FIRM</name>
<keyword evidence="9" id="KW-1185">Reference proteome</keyword>
<reference evidence="8" key="1">
    <citation type="submission" date="2023-03" db="EMBL/GenBank/DDBJ databases">
        <title>Selenobaculum gbiensis gen. nov. sp. nov., a new bacterium isolated from the gut microbiota of IBD patient.</title>
        <authorList>
            <person name="Yeo S."/>
            <person name="Park H."/>
            <person name="Huh C.S."/>
        </authorList>
    </citation>
    <scope>NUCLEOTIDE SEQUENCE</scope>
    <source>
        <strain evidence="8">ICN-92133</strain>
    </source>
</reference>
<keyword evidence="2" id="KW-0963">Cytoplasm</keyword>
<feature type="domain" description="CSD" evidence="7">
    <location>
        <begin position="1"/>
        <end position="69"/>
    </location>
</feature>
<dbReference type="SMART" id="SM00357">
    <property type="entry name" value="CSP"/>
    <property type="match status" value="1"/>
</dbReference>
<comment type="subcellular location">
    <subcellularLocation>
        <location evidence="1">Cytoplasm</location>
    </subcellularLocation>
</comment>
<evidence type="ECO:0000313" key="8">
    <source>
        <dbReference type="EMBL" id="WIW69797.1"/>
    </source>
</evidence>
<dbReference type="InterPro" id="IPR012156">
    <property type="entry name" value="Cold_shock_CspA"/>
</dbReference>
<evidence type="ECO:0000256" key="4">
    <source>
        <dbReference type="ARBA" id="ARBA00023125"/>
    </source>
</evidence>
<dbReference type="Pfam" id="PF00313">
    <property type="entry name" value="CSD"/>
    <property type="match status" value="1"/>
</dbReference>
<dbReference type="InterPro" id="IPR012340">
    <property type="entry name" value="NA-bd_OB-fold"/>
</dbReference>
<dbReference type="Gene3D" id="2.40.50.140">
    <property type="entry name" value="Nucleic acid-binding proteins"/>
    <property type="match status" value="1"/>
</dbReference>
<dbReference type="SUPFAM" id="SSF50249">
    <property type="entry name" value="Nucleic acid-binding proteins"/>
    <property type="match status" value="1"/>
</dbReference>
<gene>
    <name evidence="8" type="ORF">P3F81_07680</name>
</gene>
<dbReference type="GO" id="GO:0003677">
    <property type="term" value="F:DNA binding"/>
    <property type="evidence" value="ECO:0007669"/>
    <property type="project" value="UniProtKB-KW"/>
</dbReference>
<dbReference type="PROSITE" id="PS51857">
    <property type="entry name" value="CSD_2"/>
    <property type="match status" value="1"/>
</dbReference>
<sequence length="70" mass="7683">MNKGTVRWFCPEQGFGVIVNDTDNKNIFVHFSAIITEGFKSLAEGQKVFYDIASDAKNSSKIIAVNVLSA</sequence>
<dbReference type="RefSeq" id="WP_147669884.1">
    <property type="nucleotide sequence ID" value="NZ_CP120678.1"/>
</dbReference>
<dbReference type="EMBL" id="CP120678">
    <property type="protein sequence ID" value="WIW69797.1"/>
    <property type="molecule type" value="Genomic_DNA"/>
</dbReference>
<evidence type="ECO:0000256" key="3">
    <source>
        <dbReference type="ARBA" id="ARBA00023015"/>
    </source>
</evidence>
<dbReference type="PRINTS" id="PR00050">
    <property type="entry name" value="COLDSHOCK"/>
</dbReference>
<proteinExistence type="predicted"/>
<keyword evidence="3" id="KW-0805">Transcription regulation</keyword>
<dbReference type="GO" id="GO:0005737">
    <property type="term" value="C:cytoplasm"/>
    <property type="evidence" value="ECO:0007669"/>
    <property type="project" value="UniProtKB-SubCell"/>
</dbReference>
<dbReference type="InterPro" id="IPR002059">
    <property type="entry name" value="CSP_DNA-bd"/>
</dbReference>